<organism evidence="1 2">
    <name type="scientific">Acrobeloides nanus</name>
    <dbReference type="NCBI Taxonomy" id="290746"/>
    <lineage>
        <taxon>Eukaryota</taxon>
        <taxon>Metazoa</taxon>
        <taxon>Ecdysozoa</taxon>
        <taxon>Nematoda</taxon>
        <taxon>Chromadorea</taxon>
        <taxon>Rhabditida</taxon>
        <taxon>Tylenchina</taxon>
        <taxon>Cephalobomorpha</taxon>
        <taxon>Cephaloboidea</taxon>
        <taxon>Cephalobidae</taxon>
        <taxon>Acrobeloides</taxon>
    </lineage>
</organism>
<accession>A0A914DVA8</accession>
<proteinExistence type="predicted"/>
<reference evidence="2" key="1">
    <citation type="submission" date="2022-11" db="UniProtKB">
        <authorList>
            <consortium name="WormBaseParasite"/>
        </authorList>
    </citation>
    <scope>IDENTIFICATION</scope>
</reference>
<dbReference type="WBParaSite" id="ACRNAN_scaffold3963.g6872.t1">
    <property type="protein sequence ID" value="ACRNAN_scaffold3963.g6872.t1"/>
    <property type="gene ID" value="ACRNAN_scaffold3963.g6872"/>
</dbReference>
<name>A0A914DVA8_9BILA</name>
<evidence type="ECO:0000313" key="2">
    <source>
        <dbReference type="WBParaSite" id="ACRNAN_scaffold3963.g6872.t1"/>
    </source>
</evidence>
<keyword evidence="1" id="KW-1185">Reference proteome</keyword>
<protein>
    <submittedName>
        <fullName evidence="2">Uncharacterized protein</fullName>
    </submittedName>
</protein>
<sequence length="259" mass="30256">MKQFNNRLKVIELYVKLEVLNPQDKFLEDITVLLNNYLDIEHLYLDISGGIVIGDISPNFARPIRVNIWKSFCLPPFYSKLSIGWCVNARSEELVEWMGDWEWAPEGSKKFMDLREAILLGDFIQEYIEFFIKTKNPNHMFKEVLYGSDGELSIPHEYLSQNNIPCRRFYPYCRAGYRYLIETDPNNTEHGLKALIEATRPDGFILRILANNIIRAGGVQFKVYHKDYMPRPTIPEWVKFPQAPNQLGFDYLNHNGGLI</sequence>
<dbReference type="AlphaFoldDB" id="A0A914DVA8"/>
<evidence type="ECO:0000313" key="1">
    <source>
        <dbReference type="Proteomes" id="UP000887540"/>
    </source>
</evidence>
<dbReference type="Proteomes" id="UP000887540">
    <property type="component" value="Unplaced"/>
</dbReference>